<name>A0ABV6LY88_9ACTN</name>
<dbReference type="RefSeq" id="WP_377246635.1">
    <property type="nucleotide sequence ID" value="NZ_JBHLUH010000007.1"/>
</dbReference>
<proteinExistence type="predicted"/>
<evidence type="ECO:0000313" key="2">
    <source>
        <dbReference type="Proteomes" id="UP001589867"/>
    </source>
</evidence>
<sequence>MAADVPAEGNLEGGGCVAWALDVGHGHAMKRGGWPKRLGNVGAVLLHPYDLLAD</sequence>
<comment type="caution">
    <text evidence="1">The sequence shown here is derived from an EMBL/GenBank/DDBJ whole genome shotgun (WGS) entry which is preliminary data.</text>
</comment>
<organism evidence="1 2">
    <name type="scientific">Phytohabitans kaempferiae</name>
    <dbReference type="NCBI Taxonomy" id="1620943"/>
    <lineage>
        <taxon>Bacteria</taxon>
        <taxon>Bacillati</taxon>
        <taxon>Actinomycetota</taxon>
        <taxon>Actinomycetes</taxon>
        <taxon>Micromonosporales</taxon>
        <taxon>Micromonosporaceae</taxon>
    </lineage>
</organism>
<reference evidence="1 2" key="1">
    <citation type="submission" date="2024-09" db="EMBL/GenBank/DDBJ databases">
        <authorList>
            <person name="Sun Q."/>
            <person name="Mori K."/>
        </authorList>
    </citation>
    <scope>NUCLEOTIDE SEQUENCE [LARGE SCALE GENOMIC DNA]</scope>
    <source>
        <strain evidence="1 2">TBRC 3947</strain>
    </source>
</reference>
<dbReference type="Proteomes" id="UP001589867">
    <property type="component" value="Unassembled WGS sequence"/>
</dbReference>
<evidence type="ECO:0000313" key="1">
    <source>
        <dbReference type="EMBL" id="MFC0527199.1"/>
    </source>
</evidence>
<dbReference type="EMBL" id="JBHLUH010000007">
    <property type="protein sequence ID" value="MFC0527199.1"/>
    <property type="molecule type" value="Genomic_DNA"/>
</dbReference>
<keyword evidence="2" id="KW-1185">Reference proteome</keyword>
<gene>
    <name evidence="1" type="ORF">ACFFIA_05960</name>
</gene>
<protein>
    <submittedName>
        <fullName evidence="1">Uncharacterized protein</fullName>
    </submittedName>
</protein>
<accession>A0ABV6LY88</accession>